<keyword evidence="2" id="KW-1185">Reference proteome</keyword>
<dbReference type="Proteomes" id="UP000233618">
    <property type="component" value="Unassembled WGS sequence"/>
</dbReference>
<name>A0A2N3HR28_9BACT</name>
<evidence type="ECO:0000313" key="2">
    <source>
        <dbReference type="Proteomes" id="UP000233618"/>
    </source>
</evidence>
<proteinExistence type="predicted"/>
<dbReference type="EMBL" id="MVDE01000060">
    <property type="protein sequence ID" value="PKQ60508.1"/>
    <property type="molecule type" value="Genomic_DNA"/>
</dbReference>
<comment type="caution">
    <text evidence="1">The sequence shown here is derived from an EMBL/GenBank/DDBJ whole genome shotgun (WGS) entry which is preliminary data.</text>
</comment>
<organism evidence="1 2">
    <name type="scientific">Labilibaculum manganireducens</name>
    <dbReference type="NCBI Taxonomy" id="1940525"/>
    <lineage>
        <taxon>Bacteria</taxon>
        <taxon>Pseudomonadati</taxon>
        <taxon>Bacteroidota</taxon>
        <taxon>Bacteroidia</taxon>
        <taxon>Marinilabiliales</taxon>
        <taxon>Marinifilaceae</taxon>
        <taxon>Labilibaculum</taxon>
    </lineage>
</organism>
<evidence type="ECO:0000313" key="1">
    <source>
        <dbReference type="EMBL" id="PKQ60508.1"/>
    </source>
</evidence>
<protein>
    <submittedName>
        <fullName evidence="1">Uncharacterized protein</fullName>
    </submittedName>
</protein>
<reference evidence="1 2" key="1">
    <citation type="journal article" date="2017" name="Front. Microbiol.">
        <title>Labilibaculum manganireducens gen. nov., sp. nov. and Labilibaculum filiforme sp. nov., Novel Bacteroidetes Isolated from Subsurface Sediments of the Baltic Sea.</title>
        <authorList>
            <person name="Vandieken V."/>
            <person name="Marshall I.P."/>
            <person name="Niemann H."/>
            <person name="Engelen B."/>
            <person name="Cypionka H."/>
        </authorList>
    </citation>
    <scope>NUCLEOTIDE SEQUENCE [LARGE SCALE GENOMIC DNA]</scope>
    <source>
        <strain evidence="1 2">59.10-2M</strain>
    </source>
</reference>
<accession>A0A2N3HR28</accession>
<sequence>MHFRKENIALKIVYYFIWELDFHSTIKLIHYFTDNSEKTKIKNLLNKYITRIKKATHKWVASQYFRNN</sequence>
<dbReference type="AlphaFoldDB" id="A0A2N3HR28"/>
<gene>
    <name evidence="1" type="ORF">BZG01_20880</name>
</gene>